<dbReference type="Proteomes" id="UP000199169">
    <property type="component" value="Unassembled WGS sequence"/>
</dbReference>
<feature type="region of interest" description="Disordered" evidence="1">
    <location>
        <begin position="201"/>
        <end position="234"/>
    </location>
</feature>
<gene>
    <name evidence="2" type="ORF">ACCAA_1350003</name>
</gene>
<evidence type="ECO:0000313" key="3">
    <source>
        <dbReference type="Proteomes" id="UP000199169"/>
    </source>
</evidence>
<keyword evidence="3" id="KW-1185">Reference proteome</keyword>
<protein>
    <recommendedName>
        <fullName evidence="4">Cohesin domain-containing protein</fullName>
    </recommendedName>
</protein>
<evidence type="ECO:0000313" key="2">
    <source>
        <dbReference type="EMBL" id="SBT04405.1"/>
    </source>
</evidence>
<dbReference type="GO" id="GO:0030246">
    <property type="term" value="F:carbohydrate binding"/>
    <property type="evidence" value="ECO:0007669"/>
    <property type="project" value="InterPro"/>
</dbReference>
<accession>A0A1A8XGW5</accession>
<dbReference type="STRING" id="1860102.ACCAA_1350003"/>
<dbReference type="Gene3D" id="2.60.40.680">
    <property type="match status" value="1"/>
</dbReference>
<dbReference type="InterPro" id="IPR008965">
    <property type="entry name" value="CBM2/CBM3_carb-bd_dom_sf"/>
</dbReference>
<name>A0A1A8XGW5_9PROT</name>
<evidence type="ECO:0000256" key="1">
    <source>
        <dbReference type="SAM" id="MobiDB-lite"/>
    </source>
</evidence>
<dbReference type="AlphaFoldDB" id="A0A1A8XGW5"/>
<evidence type="ECO:0008006" key="4">
    <source>
        <dbReference type="Google" id="ProtNLM"/>
    </source>
</evidence>
<sequence>MKTIRFIRTLTRGVLVGLVVVSGAASAYTLSFWPLAQDLGLGSSATVEVRITDVAPEPPGSPGGLGDYDFEVVYDPSIIRFDKATDAGALGLAIGLDVDFLAPGRLNLSAFSLEDPTDLLTLQSDSMLLLTLGFKSLAVGTSALTFENVTLGDVNGVEREHSTTNGSITVLFAQLPEPGTLALLGGAGLIVLPLRWARAARDGSPTHRERPRHWDTAMTRQRLERRGAQASRWR</sequence>
<dbReference type="CDD" id="cd08547">
    <property type="entry name" value="Type_II_cohesin"/>
    <property type="match status" value="1"/>
</dbReference>
<dbReference type="SUPFAM" id="SSF49384">
    <property type="entry name" value="Carbohydrate-binding domain"/>
    <property type="match status" value="1"/>
</dbReference>
<feature type="compositionally biased region" description="Basic and acidic residues" evidence="1">
    <location>
        <begin position="201"/>
        <end position="227"/>
    </location>
</feature>
<organism evidence="2 3">
    <name type="scientific">Candidatus Accumulibacter aalborgensis</name>
    <dbReference type="NCBI Taxonomy" id="1860102"/>
    <lineage>
        <taxon>Bacteria</taxon>
        <taxon>Pseudomonadati</taxon>
        <taxon>Pseudomonadota</taxon>
        <taxon>Betaproteobacteria</taxon>
        <taxon>Candidatus Accumulibacter</taxon>
    </lineage>
</organism>
<proteinExistence type="predicted"/>
<reference evidence="3" key="1">
    <citation type="submission" date="2016-06" db="EMBL/GenBank/DDBJ databases">
        <authorList>
            <person name="McIlroy S.J."/>
            <person name="Karst S.M."/>
            <person name="Albertsen M."/>
        </authorList>
    </citation>
    <scope>NUCLEOTIDE SEQUENCE [LARGE SCALE GENOMIC DNA]</scope>
</reference>
<dbReference type="RefSeq" id="WP_186406006.1">
    <property type="nucleotide sequence ID" value="NZ_FLQX01000041.1"/>
</dbReference>
<dbReference type="EMBL" id="FLQX01000041">
    <property type="protein sequence ID" value="SBT04405.1"/>
    <property type="molecule type" value="Genomic_DNA"/>
</dbReference>